<dbReference type="GO" id="GO:0016740">
    <property type="term" value="F:transferase activity"/>
    <property type="evidence" value="ECO:0007669"/>
    <property type="project" value="UniProtKB-KW"/>
</dbReference>
<evidence type="ECO:0000313" key="4">
    <source>
        <dbReference type="Proteomes" id="UP000294914"/>
    </source>
</evidence>
<feature type="domain" description="GST N-terminal" evidence="1">
    <location>
        <begin position="2"/>
        <end position="83"/>
    </location>
</feature>
<evidence type="ECO:0000313" key="3">
    <source>
        <dbReference type="EMBL" id="TDX99650.1"/>
    </source>
</evidence>
<dbReference type="InterPro" id="IPR036249">
    <property type="entry name" value="Thioredoxin-like_sf"/>
</dbReference>
<dbReference type="PANTHER" id="PTHR44051:SF2">
    <property type="entry name" value="HYPOTHETICAL GLUTATHIONE S-TRANSFERASE LIKE PROTEIN"/>
    <property type="match status" value="1"/>
</dbReference>
<proteinExistence type="predicted"/>
<dbReference type="Pfam" id="PF13410">
    <property type="entry name" value="GST_C_2"/>
    <property type="match status" value="1"/>
</dbReference>
<dbReference type="InterPro" id="IPR036282">
    <property type="entry name" value="Glutathione-S-Trfase_C_sf"/>
</dbReference>
<evidence type="ECO:0000259" key="2">
    <source>
        <dbReference type="PROSITE" id="PS50405"/>
    </source>
</evidence>
<accession>A0A4R8IGF3</accession>
<dbReference type="Pfam" id="PF02798">
    <property type="entry name" value="GST_N"/>
    <property type="match status" value="1"/>
</dbReference>
<dbReference type="InterPro" id="IPR004045">
    <property type="entry name" value="Glutathione_S-Trfase_N"/>
</dbReference>
<dbReference type="EMBL" id="SOQX01000007">
    <property type="protein sequence ID" value="TDX99650.1"/>
    <property type="molecule type" value="Genomic_DNA"/>
</dbReference>
<dbReference type="SFLD" id="SFLDG00358">
    <property type="entry name" value="Main_(cytGST)"/>
    <property type="match status" value="1"/>
</dbReference>
<keyword evidence="3" id="KW-0808">Transferase</keyword>
<dbReference type="SUPFAM" id="SSF47616">
    <property type="entry name" value="GST C-terminal domain-like"/>
    <property type="match status" value="1"/>
</dbReference>
<name>A0A4R8IGF3_9GAMM</name>
<dbReference type="PANTHER" id="PTHR44051">
    <property type="entry name" value="GLUTATHIONE S-TRANSFERASE-RELATED"/>
    <property type="match status" value="1"/>
</dbReference>
<comment type="caution">
    <text evidence="3">The sequence shown here is derived from an EMBL/GenBank/DDBJ whole genome shotgun (WGS) entry which is preliminary data.</text>
</comment>
<gene>
    <name evidence="3" type="ORF">EDC23_2436</name>
</gene>
<dbReference type="InterPro" id="IPR010987">
    <property type="entry name" value="Glutathione-S-Trfase_C-like"/>
</dbReference>
<dbReference type="SUPFAM" id="SSF52833">
    <property type="entry name" value="Thioredoxin-like"/>
    <property type="match status" value="1"/>
</dbReference>
<dbReference type="PROSITE" id="PS50405">
    <property type="entry name" value="GST_CTER"/>
    <property type="match status" value="1"/>
</dbReference>
<dbReference type="OrthoDB" id="9803562at2"/>
<reference evidence="3 4" key="1">
    <citation type="submission" date="2019-03" db="EMBL/GenBank/DDBJ databases">
        <title>Genomic Encyclopedia of Type Strains, Phase IV (KMG-IV): sequencing the most valuable type-strain genomes for metagenomic binning, comparative biology and taxonomic classification.</title>
        <authorList>
            <person name="Goeker M."/>
        </authorList>
    </citation>
    <scope>NUCLEOTIDE SEQUENCE [LARGE SCALE GENOMIC DNA]</scope>
    <source>
        <strain evidence="3 4">DSM 16326</strain>
    </source>
</reference>
<organism evidence="3 4">
    <name type="scientific">Thiohalophilus thiocyanatoxydans</name>
    <dbReference type="NCBI Taxonomy" id="381308"/>
    <lineage>
        <taxon>Bacteria</taxon>
        <taxon>Pseudomonadati</taxon>
        <taxon>Pseudomonadota</taxon>
        <taxon>Gammaproteobacteria</taxon>
        <taxon>Thiohalomonadales</taxon>
        <taxon>Thiohalophilaceae</taxon>
        <taxon>Thiohalophilus</taxon>
    </lineage>
</organism>
<evidence type="ECO:0000259" key="1">
    <source>
        <dbReference type="PROSITE" id="PS50404"/>
    </source>
</evidence>
<dbReference type="Proteomes" id="UP000294914">
    <property type="component" value="Unassembled WGS sequence"/>
</dbReference>
<dbReference type="SFLD" id="SFLDG01150">
    <property type="entry name" value="Main.1:_Beta-like"/>
    <property type="match status" value="1"/>
</dbReference>
<sequence length="199" mass="22509">MTGLKLYDFDRSGNCYKIRLLLAMLGLDYERIPTDSSVGETQTPEFKRLNPRGQIPVLIDGETLLWDSMAILVYLARRYGDERWLASDALGEARVMQWLAVSENELLYGLARARVALRFNKPFDVEQCHRDATPGLDTLEQHLGHNDWLAADHLTIADIACYPYVTLADEAGLSLADYPAIRAWLQRIEAAPGWVPMVE</sequence>
<dbReference type="AlphaFoldDB" id="A0A4R8IGF3"/>
<dbReference type="SFLD" id="SFLDS00019">
    <property type="entry name" value="Glutathione_Transferase_(cytos"/>
    <property type="match status" value="1"/>
</dbReference>
<dbReference type="InterPro" id="IPR040079">
    <property type="entry name" value="Glutathione_S-Trfase"/>
</dbReference>
<dbReference type="RefSeq" id="WP_134084900.1">
    <property type="nucleotide sequence ID" value="NZ_SOQX01000007.1"/>
</dbReference>
<dbReference type="PROSITE" id="PS50404">
    <property type="entry name" value="GST_NTER"/>
    <property type="match status" value="1"/>
</dbReference>
<dbReference type="SFLD" id="SFLDG01151">
    <property type="entry name" value="Main.2:_Nu-like"/>
    <property type="match status" value="1"/>
</dbReference>
<dbReference type="CDD" id="cd03056">
    <property type="entry name" value="GST_N_4"/>
    <property type="match status" value="1"/>
</dbReference>
<dbReference type="Gene3D" id="1.20.1050.10">
    <property type="match status" value="1"/>
</dbReference>
<feature type="domain" description="GST C-terminal" evidence="2">
    <location>
        <begin position="88"/>
        <end position="199"/>
    </location>
</feature>
<keyword evidence="4" id="KW-1185">Reference proteome</keyword>
<dbReference type="Gene3D" id="3.40.30.10">
    <property type="entry name" value="Glutaredoxin"/>
    <property type="match status" value="1"/>
</dbReference>
<protein>
    <submittedName>
        <fullName evidence="3">Glutathione S-transferase</fullName>
    </submittedName>
</protein>